<organism evidence="3">
    <name type="scientific">hydrothermal vent metagenome</name>
    <dbReference type="NCBI Taxonomy" id="652676"/>
    <lineage>
        <taxon>unclassified sequences</taxon>
        <taxon>metagenomes</taxon>
        <taxon>ecological metagenomes</taxon>
    </lineage>
</organism>
<dbReference type="Pfam" id="PF01075">
    <property type="entry name" value="Glyco_transf_9"/>
    <property type="match status" value="1"/>
</dbReference>
<dbReference type="GO" id="GO:0009244">
    <property type="term" value="P:lipopolysaccharide core region biosynthetic process"/>
    <property type="evidence" value="ECO:0007669"/>
    <property type="project" value="TreeGrafter"/>
</dbReference>
<dbReference type="InterPro" id="IPR051199">
    <property type="entry name" value="LPS_LOS_Heptosyltrfase"/>
</dbReference>
<evidence type="ECO:0000313" key="3">
    <source>
        <dbReference type="EMBL" id="SFV60499.1"/>
    </source>
</evidence>
<gene>
    <name evidence="3" type="ORF">MNB_SM-5-424</name>
</gene>
<dbReference type="AlphaFoldDB" id="A0A1W1C409"/>
<proteinExistence type="predicted"/>
<sequence>MNVDTMRNIDHYAGVPLAFVGTILQKTYNFFIEPKQKKPKNVLLIELSEMGSAILVDPAMRKLKANIEGELFFVIFSKNKASLQLLETVPEKNIFTIDESGLFEIAQTSLAFLKWCREKEIDSVIDLELFSRFTALLTAASGASNRVGFHAFHNEGLYRGDFLTHKVAYNPHQHIAKNFIALVDALLSEKQELPFTKRIIPDEEIQIAKAVISDEEKESIIATISKMYEGFDREKNPVILVNSNASDLLPQRRWDRENYGEVIKKILAYNKDAIVLLTGAPSEKEGAQLLADYVGDKRCINFAGGVKFLQLPALYSISAFMLTNDSGPAHFASITDMHTFVIFGPETPALYGSLGPSTPIFAGMACSPCVSASNHRKTPCSDNQCIKVITPDWVFNTLKLKLDALSR</sequence>
<dbReference type="PANTHER" id="PTHR30160:SF1">
    <property type="entry name" value="LIPOPOLYSACCHARIDE 1,2-N-ACETYLGLUCOSAMINETRANSFERASE-RELATED"/>
    <property type="match status" value="1"/>
</dbReference>
<keyword evidence="1 3" id="KW-0328">Glycosyltransferase</keyword>
<dbReference type="InterPro" id="IPR002201">
    <property type="entry name" value="Glyco_trans_9"/>
</dbReference>
<dbReference type="EC" id="2.4.1.-" evidence="3"/>
<dbReference type="SUPFAM" id="SSF53756">
    <property type="entry name" value="UDP-Glycosyltransferase/glycogen phosphorylase"/>
    <property type="match status" value="1"/>
</dbReference>
<dbReference type="CDD" id="cd03789">
    <property type="entry name" value="GT9_LPS_heptosyltransferase"/>
    <property type="match status" value="1"/>
</dbReference>
<accession>A0A1W1C409</accession>
<reference evidence="3" key="1">
    <citation type="submission" date="2016-10" db="EMBL/GenBank/DDBJ databases">
        <authorList>
            <person name="de Groot N.N."/>
        </authorList>
    </citation>
    <scope>NUCLEOTIDE SEQUENCE</scope>
</reference>
<dbReference type="GO" id="GO:0005829">
    <property type="term" value="C:cytosol"/>
    <property type="evidence" value="ECO:0007669"/>
    <property type="project" value="TreeGrafter"/>
</dbReference>
<dbReference type="EMBL" id="FPHH01000059">
    <property type="protein sequence ID" value="SFV60499.1"/>
    <property type="molecule type" value="Genomic_DNA"/>
</dbReference>
<keyword evidence="2 3" id="KW-0808">Transferase</keyword>
<dbReference type="Gene3D" id="3.40.50.2000">
    <property type="entry name" value="Glycogen Phosphorylase B"/>
    <property type="match status" value="2"/>
</dbReference>
<dbReference type="PANTHER" id="PTHR30160">
    <property type="entry name" value="TETRAACYLDISACCHARIDE 4'-KINASE-RELATED"/>
    <property type="match status" value="1"/>
</dbReference>
<protein>
    <submittedName>
        <fullName evidence="3">ADP-heptose--lipooligosaccharide heptosyltransferase II</fullName>
        <ecNumber evidence="3">2.4.1.-</ecNumber>
    </submittedName>
</protein>
<evidence type="ECO:0000256" key="1">
    <source>
        <dbReference type="ARBA" id="ARBA00022676"/>
    </source>
</evidence>
<evidence type="ECO:0000256" key="2">
    <source>
        <dbReference type="ARBA" id="ARBA00022679"/>
    </source>
</evidence>
<name>A0A1W1C409_9ZZZZ</name>
<dbReference type="GO" id="GO:0008713">
    <property type="term" value="F:ADP-heptose-lipopolysaccharide heptosyltransferase activity"/>
    <property type="evidence" value="ECO:0007669"/>
    <property type="project" value="TreeGrafter"/>
</dbReference>